<dbReference type="PANTHER" id="PTHR38646:SF1">
    <property type="entry name" value="DUF202 DOMAIN-CONTAINING PROTEIN"/>
    <property type="match status" value="1"/>
</dbReference>
<gene>
    <name evidence="2" type="ORF">E1B28_013677</name>
</gene>
<dbReference type="AlphaFoldDB" id="A0A9P7RQ40"/>
<dbReference type="KEGG" id="more:E1B28_013677"/>
<keyword evidence="1" id="KW-0812">Transmembrane</keyword>
<dbReference type="OrthoDB" id="2555434at2759"/>
<feature type="transmembrane region" description="Helical" evidence="1">
    <location>
        <begin position="71"/>
        <end position="90"/>
    </location>
</feature>
<reference evidence="2" key="1">
    <citation type="journal article" date="2021" name="Genome Biol. Evol.">
        <title>The assembled and annotated genome of the fairy-ring fungus Marasmius oreades.</title>
        <authorList>
            <person name="Hiltunen M."/>
            <person name="Ament-Velasquez S.L."/>
            <person name="Johannesson H."/>
        </authorList>
    </citation>
    <scope>NUCLEOTIDE SEQUENCE</scope>
    <source>
        <strain evidence="2">03SP1</strain>
    </source>
</reference>
<keyword evidence="1" id="KW-0472">Membrane</keyword>
<organism evidence="2 3">
    <name type="scientific">Marasmius oreades</name>
    <name type="common">fairy-ring Marasmius</name>
    <dbReference type="NCBI Taxonomy" id="181124"/>
    <lineage>
        <taxon>Eukaryota</taxon>
        <taxon>Fungi</taxon>
        <taxon>Dikarya</taxon>
        <taxon>Basidiomycota</taxon>
        <taxon>Agaricomycotina</taxon>
        <taxon>Agaricomycetes</taxon>
        <taxon>Agaricomycetidae</taxon>
        <taxon>Agaricales</taxon>
        <taxon>Marasmiineae</taxon>
        <taxon>Marasmiaceae</taxon>
        <taxon>Marasmius</taxon>
    </lineage>
</organism>
<evidence type="ECO:0000313" key="2">
    <source>
        <dbReference type="EMBL" id="KAG7087731.1"/>
    </source>
</evidence>
<evidence type="ECO:0000313" key="3">
    <source>
        <dbReference type="Proteomes" id="UP001049176"/>
    </source>
</evidence>
<accession>A0A9P7RQ40</accession>
<sequence>MATPQTTATQLQKRRKEKAKATDGLQLGFNFRLKRQQSHRYMGHRADSLIVPSDLALLVELRARHRTFQGAYARTALGNLGYALTILRLFDTRFYRIGLIFAILGGLLLLISYARDRHSRHDFADPRVEEEVLSGPSASTAPENIANGHPKSQETLISKLSGSFSRFRLRRSPIPTFAPAPPSTRIFGRPFVTAGWVVIAVTLVVLMTEIGLVVLIIKL</sequence>
<keyword evidence="1" id="KW-1133">Transmembrane helix</keyword>
<dbReference type="PANTHER" id="PTHR38646">
    <property type="entry name" value="YALI0F00814P"/>
    <property type="match status" value="1"/>
</dbReference>
<protein>
    <recommendedName>
        <fullName evidence="4">DUF202 domain-containing protein</fullName>
    </recommendedName>
</protein>
<proteinExistence type="predicted"/>
<evidence type="ECO:0000256" key="1">
    <source>
        <dbReference type="SAM" id="Phobius"/>
    </source>
</evidence>
<keyword evidence="3" id="KW-1185">Reference proteome</keyword>
<dbReference type="EMBL" id="CM032189">
    <property type="protein sequence ID" value="KAG7087731.1"/>
    <property type="molecule type" value="Genomic_DNA"/>
</dbReference>
<dbReference type="RefSeq" id="XP_043004202.1">
    <property type="nucleotide sequence ID" value="XM_043158847.1"/>
</dbReference>
<feature type="transmembrane region" description="Helical" evidence="1">
    <location>
        <begin position="191"/>
        <end position="217"/>
    </location>
</feature>
<dbReference type="GeneID" id="66082752"/>
<name>A0A9P7RQ40_9AGAR</name>
<comment type="caution">
    <text evidence="2">The sequence shown here is derived from an EMBL/GenBank/DDBJ whole genome shotgun (WGS) entry which is preliminary data.</text>
</comment>
<evidence type="ECO:0008006" key="4">
    <source>
        <dbReference type="Google" id="ProtNLM"/>
    </source>
</evidence>
<dbReference type="Proteomes" id="UP001049176">
    <property type="component" value="Chromosome 9"/>
</dbReference>
<feature type="transmembrane region" description="Helical" evidence="1">
    <location>
        <begin position="96"/>
        <end position="114"/>
    </location>
</feature>